<evidence type="ECO:0000256" key="8">
    <source>
        <dbReference type="SAM" id="Phobius"/>
    </source>
</evidence>
<evidence type="ECO:0000256" key="7">
    <source>
        <dbReference type="ARBA" id="ARBA00023136"/>
    </source>
</evidence>
<dbReference type="PANTHER" id="PTHR31686:SF3">
    <property type="entry name" value="ACID TRANSPORT PROTEIN, PUTATIVE (AFU_ORTHOLOGUE AFUA_4G09410)-RELATED"/>
    <property type="match status" value="1"/>
</dbReference>
<comment type="similarity">
    <text evidence="2">Belongs to the tellurite-resistance/dicarboxylate transporter (TDT) family.</text>
</comment>
<feature type="transmembrane region" description="Helical" evidence="8">
    <location>
        <begin position="332"/>
        <end position="350"/>
    </location>
</feature>
<protein>
    <submittedName>
        <fullName evidence="9">Voltage-dependent anion channel</fullName>
    </submittedName>
</protein>
<feature type="transmembrane region" description="Helical" evidence="8">
    <location>
        <begin position="96"/>
        <end position="117"/>
    </location>
</feature>
<feature type="transmembrane region" description="Helical" evidence="8">
    <location>
        <begin position="195"/>
        <end position="219"/>
    </location>
</feature>
<evidence type="ECO:0000256" key="3">
    <source>
        <dbReference type="ARBA" id="ARBA00022448"/>
    </source>
</evidence>
<evidence type="ECO:0000313" key="10">
    <source>
        <dbReference type="Proteomes" id="UP000756346"/>
    </source>
</evidence>
<feature type="transmembrane region" description="Helical" evidence="8">
    <location>
        <begin position="20"/>
        <end position="42"/>
    </location>
</feature>
<dbReference type="Pfam" id="PF03595">
    <property type="entry name" value="SLAC1"/>
    <property type="match status" value="1"/>
</dbReference>
<name>A0A9P8Y2Z7_9PEZI</name>
<feature type="transmembrane region" description="Helical" evidence="8">
    <location>
        <begin position="240"/>
        <end position="266"/>
    </location>
</feature>
<dbReference type="Gene3D" id="1.50.10.150">
    <property type="entry name" value="Voltage-dependent anion channel"/>
    <property type="match status" value="1"/>
</dbReference>
<dbReference type="GeneID" id="70179685"/>
<keyword evidence="7 8" id="KW-0472">Membrane</keyword>
<evidence type="ECO:0000256" key="4">
    <source>
        <dbReference type="ARBA" id="ARBA00022475"/>
    </source>
</evidence>
<evidence type="ECO:0000256" key="6">
    <source>
        <dbReference type="ARBA" id="ARBA00022989"/>
    </source>
</evidence>
<dbReference type="CDD" id="cd09299">
    <property type="entry name" value="TDT"/>
    <property type="match status" value="1"/>
</dbReference>
<proteinExistence type="inferred from homology"/>
<keyword evidence="10" id="KW-1185">Reference proteome</keyword>
<gene>
    <name evidence="9" type="ORF">B0I36DRAFT_245223</name>
</gene>
<dbReference type="GO" id="GO:0000319">
    <property type="term" value="F:sulfite transmembrane transporter activity"/>
    <property type="evidence" value="ECO:0007669"/>
    <property type="project" value="TreeGrafter"/>
</dbReference>
<keyword evidence="3" id="KW-0813">Transport</keyword>
<evidence type="ECO:0000256" key="5">
    <source>
        <dbReference type="ARBA" id="ARBA00022692"/>
    </source>
</evidence>
<feature type="transmembrane region" description="Helical" evidence="8">
    <location>
        <begin position="129"/>
        <end position="150"/>
    </location>
</feature>
<keyword evidence="5 8" id="KW-0812">Transmembrane</keyword>
<organism evidence="9 10">
    <name type="scientific">Microdochium trichocladiopsis</name>
    <dbReference type="NCBI Taxonomy" id="1682393"/>
    <lineage>
        <taxon>Eukaryota</taxon>
        <taxon>Fungi</taxon>
        <taxon>Dikarya</taxon>
        <taxon>Ascomycota</taxon>
        <taxon>Pezizomycotina</taxon>
        <taxon>Sordariomycetes</taxon>
        <taxon>Xylariomycetidae</taxon>
        <taxon>Xylariales</taxon>
        <taxon>Microdochiaceae</taxon>
        <taxon>Microdochium</taxon>
    </lineage>
</organism>
<keyword evidence="4" id="KW-1003">Cell membrane</keyword>
<evidence type="ECO:0000313" key="9">
    <source>
        <dbReference type="EMBL" id="KAH7029519.1"/>
    </source>
</evidence>
<reference evidence="9" key="1">
    <citation type="journal article" date="2021" name="Nat. Commun.">
        <title>Genetic determinants of endophytism in the Arabidopsis root mycobiome.</title>
        <authorList>
            <person name="Mesny F."/>
            <person name="Miyauchi S."/>
            <person name="Thiergart T."/>
            <person name="Pickel B."/>
            <person name="Atanasova L."/>
            <person name="Karlsson M."/>
            <person name="Huettel B."/>
            <person name="Barry K.W."/>
            <person name="Haridas S."/>
            <person name="Chen C."/>
            <person name="Bauer D."/>
            <person name="Andreopoulos W."/>
            <person name="Pangilinan J."/>
            <person name="LaButti K."/>
            <person name="Riley R."/>
            <person name="Lipzen A."/>
            <person name="Clum A."/>
            <person name="Drula E."/>
            <person name="Henrissat B."/>
            <person name="Kohler A."/>
            <person name="Grigoriev I.V."/>
            <person name="Martin F.M."/>
            <person name="Hacquard S."/>
        </authorList>
    </citation>
    <scope>NUCLEOTIDE SEQUENCE</scope>
    <source>
        <strain evidence="9">MPI-CAGE-CH-0230</strain>
    </source>
</reference>
<dbReference type="GO" id="GO:0005886">
    <property type="term" value="C:plasma membrane"/>
    <property type="evidence" value="ECO:0007669"/>
    <property type="project" value="UniProtKB-SubCell"/>
</dbReference>
<dbReference type="InterPro" id="IPR004695">
    <property type="entry name" value="SLAC1/Mae1/Ssu1/TehA"/>
</dbReference>
<evidence type="ECO:0000256" key="1">
    <source>
        <dbReference type="ARBA" id="ARBA00004651"/>
    </source>
</evidence>
<dbReference type="Proteomes" id="UP000756346">
    <property type="component" value="Unassembled WGS sequence"/>
</dbReference>
<keyword evidence="6 8" id="KW-1133">Transmembrane helix</keyword>
<evidence type="ECO:0000256" key="2">
    <source>
        <dbReference type="ARBA" id="ARBA00008566"/>
    </source>
</evidence>
<dbReference type="PANTHER" id="PTHR31686">
    <property type="match status" value="1"/>
</dbReference>
<dbReference type="RefSeq" id="XP_046011807.1">
    <property type="nucleotide sequence ID" value="XM_046150139.1"/>
</dbReference>
<dbReference type="InterPro" id="IPR038665">
    <property type="entry name" value="Voltage-dep_anion_channel_sf"/>
</dbReference>
<comment type="caution">
    <text evidence="9">The sequence shown here is derived from an EMBL/GenBank/DDBJ whole genome shotgun (WGS) entry which is preliminary data.</text>
</comment>
<dbReference type="AlphaFoldDB" id="A0A9P8Y2Z7"/>
<comment type="subcellular location">
    <subcellularLocation>
        <location evidence="1">Cell membrane</location>
        <topology evidence="1">Multi-pass membrane protein</topology>
    </subcellularLocation>
</comment>
<feature type="transmembrane region" description="Helical" evidence="8">
    <location>
        <begin position="362"/>
        <end position="382"/>
    </location>
</feature>
<feature type="transmembrane region" description="Helical" evidence="8">
    <location>
        <begin position="54"/>
        <end position="76"/>
    </location>
</feature>
<sequence length="419" mass="45447">MAADRLGSNTTLAEPARSVALRNFGSAWFMIPQGTGILAVCFWSNDYQFRGLNVIALVAWATAIVSVLIITFTYLARLTCFPRHVASQLATDSSELASLASLPVTLTAIVQMLILVLGHYEGWSTACHILWWVVFGLSLMAVILIPQAFVTTSPPGRDNLLPNSQLPLVAALTAAATGGALCQSASLSTLQQLPIIAICYLLVGIAVPLAIFLDAIFLARLLSQTKETQEKESRQEKQAVAYQTMICAGPWGQSSVAFLLLGHAVLNNGLGLSVSNVVGNDLAAKSVAYVSIFIGFLFWGQATFWWIFTLLSITHAVFGRATGKRGVSFQMAMWSLVFPWGVYTNGAIQIGKILDSTVFRVWSAILTILMAIVWLVCTALTIRGCITGSLFGLEHGWRNRRDVFSGTSDEERGGRAKHW</sequence>
<dbReference type="InterPro" id="IPR051629">
    <property type="entry name" value="Sulfite_efflux_TDT"/>
</dbReference>
<accession>A0A9P8Y2Z7</accession>
<dbReference type="EMBL" id="JAGTJQ010000006">
    <property type="protein sequence ID" value="KAH7029519.1"/>
    <property type="molecule type" value="Genomic_DNA"/>
</dbReference>
<feature type="transmembrane region" description="Helical" evidence="8">
    <location>
        <begin position="286"/>
        <end position="311"/>
    </location>
</feature>
<dbReference type="OrthoDB" id="1099at2759"/>